<keyword evidence="12" id="KW-1185">Reference proteome</keyword>
<sequence>MISTAANRLKFINSCKTFIAKYGLDGIDIDMEYPAAMERNGPATDTVALTAFFKEAKAAMSGKIVSVAAPAGYWFLKGFEIDKVVTHVDYINMMSYDFHGAWDLKVADEDGTAKPHTSSLDIMDAISLYTRAKVDLSKVNLGMAWYGRTYAVGSCKGTACKFTAGGTAGKCTGESSIKSQTEIWDEIKANNIKPTYDTKTNTYWYNHGNNFVTYDDTDSWKHKTDLAGKYCFGGTFVWSLDLGKKHDEPPPKPDIDTKCTHKVPDSAFLSRCLVRYYLIKCWIAGTNRAPPLDHGEEHQGH</sequence>
<dbReference type="PANTHER" id="PTHR47700:SF2">
    <property type="entry name" value="CHITINASE"/>
    <property type="match status" value="1"/>
</dbReference>
<organism evidence="11 12">
    <name type="scientific">Pterulicium gracile</name>
    <dbReference type="NCBI Taxonomy" id="1884261"/>
    <lineage>
        <taxon>Eukaryota</taxon>
        <taxon>Fungi</taxon>
        <taxon>Dikarya</taxon>
        <taxon>Basidiomycota</taxon>
        <taxon>Agaricomycotina</taxon>
        <taxon>Agaricomycetes</taxon>
        <taxon>Agaricomycetidae</taxon>
        <taxon>Agaricales</taxon>
        <taxon>Pleurotineae</taxon>
        <taxon>Pterulaceae</taxon>
        <taxon>Pterulicium</taxon>
    </lineage>
</organism>
<evidence type="ECO:0000313" key="12">
    <source>
        <dbReference type="Proteomes" id="UP000305067"/>
    </source>
</evidence>
<dbReference type="OrthoDB" id="73875at2759"/>
<feature type="domain" description="GH18" evidence="10">
    <location>
        <begin position="1"/>
        <end position="276"/>
    </location>
</feature>
<dbReference type="AlphaFoldDB" id="A0A5C3QJM0"/>
<keyword evidence="4" id="KW-0146">Chitin degradation</keyword>
<dbReference type="GO" id="GO:0006032">
    <property type="term" value="P:chitin catabolic process"/>
    <property type="evidence" value="ECO:0007669"/>
    <property type="project" value="UniProtKB-KW"/>
</dbReference>
<dbReference type="Gene3D" id="3.20.20.80">
    <property type="entry name" value="Glycosidases"/>
    <property type="match status" value="1"/>
</dbReference>
<dbReference type="InterPro" id="IPR017853">
    <property type="entry name" value="GH"/>
</dbReference>
<dbReference type="GO" id="GO:0000272">
    <property type="term" value="P:polysaccharide catabolic process"/>
    <property type="evidence" value="ECO:0007669"/>
    <property type="project" value="UniProtKB-KW"/>
</dbReference>
<evidence type="ECO:0000256" key="8">
    <source>
        <dbReference type="RuleBase" id="RU000489"/>
    </source>
</evidence>
<evidence type="ECO:0000259" key="10">
    <source>
        <dbReference type="PROSITE" id="PS51910"/>
    </source>
</evidence>
<dbReference type="GO" id="GO:0008843">
    <property type="term" value="F:endochitinase activity"/>
    <property type="evidence" value="ECO:0007669"/>
    <property type="project" value="UniProtKB-EC"/>
</dbReference>
<dbReference type="PROSITE" id="PS51910">
    <property type="entry name" value="GH18_2"/>
    <property type="match status" value="1"/>
</dbReference>
<dbReference type="InterPro" id="IPR029070">
    <property type="entry name" value="Chitinase_insertion_sf"/>
</dbReference>
<proteinExistence type="inferred from homology"/>
<keyword evidence="6 8" id="KW-0326">Glycosidase</keyword>
<accession>A0A5C3QJM0</accession>
<evidence type="ECO:0000313" key="11">
    <source>
        <dbReference type="EMBL" id="TFK98543.1"/>
    </source>
</evidence>
<evidence type="ECO:0000256" key="7">
    <source>
        <dbReference type="ARBA" id="ARBA00023326"/>
    </source>
</evidence>
<dbReference type="Gene3D" id="3.10.50.10">
    <property type="match status" value="1"/>
</dbReference>
<dbReference type="InterPro" id="IPR053214">
    <property type="entry name" value="LysM12-like"/>
</dbReference>
<name>A0A5C3QJM0_9AGAR</name>
<dbReference type="SUPFAM" id="SSF54556">
    <property type="entry name" value="Chitinase insertion domain"/>
    <property type="match status" value="1"/>
</dbReference>
<dbReference type="EMBL" id="ML178839">
    <property type="protein sequence ID" value="TFK98543.1"/>
    <property type="molecule type" value="Genomic_DNA"/>
</dbReference>
<dbReference type="SUPFAM" id="SSF51445">
    <property type="entry name" value="(Trans)glycosidases"/>
    <property type="match status" value="1"/>
</dbReference>
<keyword evidence="5" id="KW-0119">Carbohydrate metabolism</keyword>
<keyword evidence="7" id="KW-0624">Polysaccharide degradation</keyword>
<keyword evidence="2" id="KW-0147">Chitin-binding</keyword>
<dbReference type="SMART" id="SM00636">
    <property type="entry name" value="Glyco_18"/>
    <property type="match status" value="1"/>
</dbReference>
<dbReference type="PROSITE" id="PS01095">
    <property type="entry name" value="GH18_1"/>
    <property type="match status" value="1"/>
</dbReference>
<comment type="similarity">
    <text evidence="9">Belongs to the glycosyl hydrolase 18 family.</text>
</comment>
<dbReference type="Pfam" id="PF00704">
    <property type="entry name" value="Glyco_hydro_18"/>
    <property type="match status" value="1"/>
</dbReference>
<evidence type="ECO:0000256" key="3">
    <source>
        <dbReference type="ARBA" id="ARBA00022801"/>
    </source>
</evidence>
<dbReference type="STRING" id="1884261.A0A5C3QJM0"/>
<dbReference type="InterPro" id="IPR001579">
    <property type="entry name" value="Glyco_hydro_18_chit_AS"/>
</dbReference>
<dbReference type="GO" id="GO:0008061">
    <property type="term" value="F:chitin binding"/>
    <property type="evidence" value="ECO:0007669"/>
    <property type="project" value="InterPro"/>
</dbReference>
<gene>
    <name evidence="11" type="ORF">BDV98DRAFT_512211</name>
</gene>
<dbReference type="PANTHER" id="PTHR47700">
    <property type="entry name" value="V CHITINASE, PUTATIVE (AFU_ORTHOLOGUE AFUA_6G13720)-RELATED"/>
    <property type="match status" value="1"/>
</dbReference>
<comment type="catalytic activity">
    <reaction evidence="1">
        <text>Random endo-hydrolysis of N-acetyl-beta-D-glucosaminide (1-&gt;4)-beta-linkages in chitin and chitodextrins.</text>
        <dbReference type="EC" id="3.2.1.14"/>
    </reaction>
</comment>
<evidence type="ECO:0000256" key="6">
    <source>
        <dbReference type="ARBA" id="ARBA00023295"/>
    </source>
</evidence>
<dbReference type="Proteomes" id="UP000305067">
    <property type="component" value="Unassembled WGS sequence"/>
</dbReference>
<dbReference type="InterPro" id="IPR001223">
    <property type="entry name" value="Glyco_hydro18_cat"/>
</dbReference>
<evidence type="ECO:0000256" key="5">
    <source>
        <dbReference type="ARBA" id="ARBA00023277"/>
    </source>
</evidence>
<dbReference type="InterPro" id="IPR011583">
    <property type="entry name" value="Chitinase_II/V-like_cat"/>
</dbReference>
<evidence type="ECO:0000256" key="4">
    <source>
        <dbReference type="ARBA" id="ARBA00023024"/>
    </source>
</evidence>
<keyword evidence="3 8" id="KW-0378">Hydrolase</keyword>
<protein>
    <submittedName>
        <fullName evidence="11">Glycoside hydrolase</fullName>
    </submittedName>
</protein>
<evidence type="ECO:0000256" key="1">
    <source>
        <dbReference type="ARBA" id="ARBA00000822"/>
    </source>
</evidence>
<reference evidence="11 12" key="1">
    <citation type="journal article" date="2019" name="Nat. Ecol. Evol.">
        <title>Megaphylogeny resolves global patterns of mushroom evolution.</title>
        <authorList>
            <person name="Varga T."/>
            <person name="Krizsan K."/>
            <person name="Foldi C."/>
            <person name="Dima B."/>
            <person name="Sanchez-Garcia M."/>
            <person name="Sanchez-Ramirez S."/>
            <person name="Szollosi G.J."/>
            <person name="Szarkandi J.G."/>
            <person name="Papp V."/>
            <person name="Albert L."/>
            <person name="Andreopoulos W."/>
            <person name="Angelini C."/>
            <person name="Antonin V."/>
            <person name="Barry K.W."/>
            <person name="Bougher N.L."/>
            <person name="Buchanan P."/>
            <person name="Buyck B."/>
            <person name="Bense V."/>
            <person name="Catcheside P."/>
            <person name="Chovatia M."/>
            <person name="Cooper J."/>
            <person name="Damon W."/>
            <person name="Desjardin D."/>
            <person name="Finy P."/>
            <person name="Geml J."/>
            <person name="Haridas S."/>
            <person name="Hughes K."/>
            <person name="Justo A."/>
            <person name="Karasinski D."/>
            <person name="Kautmanova I."/>
            <person name="Kiss B."/>
            <person name="Kocsube S."/>
            <person name="Kotiranta H."/>
            <person name="LaButti K.M."/>
            <person name="Lechner B.E."/>
            <person name="Liimatainen K."/>
            <person name="Lipzen A."/>
            <person name="Lukacs Z."/>
            <person name="Mihaltcheva S."/>
            <person name="Morgado L.N."/>
            <person name="Niskanen T."/>
            <person name="Noordeloos M.E."/>
            <person name="Ohm R.A."/>
            <person name="Ortiz-Santana B."/>
            <person name="Ovrebo C."/>
            <person name="Racz N."/>
            <person name="Riley R."/>
            <person name="Savchenko A."/>
            <person name="Shiryaev A."/>
            <person name="Soop K."/>
            <person name="Spirin V."/>
            <person name="Szebenyi C."/>
            <person name="Tomsovsky M."/>
            <person name="Tulloss R.E."/>
            <person name="Uehling J."/>
            <person name="Grigoriev I.V."/>
            <person name="Vagvolgyi C."/>
            <person name="Papp T."/>
            <person name="Martin F.M."/>
            <person name="Miettinen O."/>
            <person name="Hibbett D.S."/>
            <person name="Nagy L.G."/>
        </authorList>
    </citation>
    <scope>NUCLEOTIDE SEQUENCE [LARGE SCALE GENOMIC DNA]</scope>
    <source>
        <strain evidence="11 12">CBS 309.79</strain>
    </source>
</reference>
<evidence type="ECO:0000256" key="2">
    <source>
        <dbReference type="ARBA" id="ARBA00022669"/>
    </source>
</evidence>
<evidence type="ECO:0000256" key="9">
    <source>
        <dbReference type="RuleBase" id="RU004453"/>
    </source>
</evidence>